<evidence type="ECO:0000313" key="2">
    <source>
        <dbReference type="EMBL" id="GBN45229.1"/>
    </source>
</evidence>
<reference evidence="2 3" key="1">
    <citation type="journal article" date="2019" name="Sci. Rep.">
        <title>Orb-weaving spider Araneus ventricosus genome elucidates the spidroin gene catalogue.</title>
        <authorList>
            <person name="Kono N."/>
            <person name="Nakamura H."/>
            <person name="Ohtoshi R."/>
            <person name="Moran D.A.P."/>
            <person name="Shinohara A."/>
            <person name="Yoshida Y."/>
            <person name="Fujiwara M."/>
            <person name="Mori M."/>
            <person name="Tomita M."/>
            <person name="Arakawa K."/>
        </authorList>
    </citation>
    <scope>NUCLEOTIDE SEQUENCE [LARGE SCALE GENOMIC DNA]</scope>
</reference>
<comment type="caution">
    <text evidence="2">The sequence shown here is derived from an EMBL/GenBank/DDBJ whole genome shotgun (WGS) entry which is preliminary data.</text>
</comment>
<sequence>MEPSPYRLTILFSVNLMQRQKSSFQLGSTIENCNVSAMKDPESMCSEENNQDWRENSGSHSINNGQSIRKKMDRPSCAESVSYVDSDDDLDPESLGYQECIICVKELFFTCMKRVPALDLIVFKYSFALGTGGMVTFKSFSDGEDFVIEKRRGF</sequence>
<protein>
    <submittedName>
        <fullName evidence="2">Uncharacterized protein</fullName>
    </submittedName>
</protein>
<feature type="compositionally biased region" description="Polar residues" evidence="1">
    <location>
        <begin position="58"/>
        <end position="67"/>
    </location>
</feature>
<accession>A0A4Y2P2G9</accession>
<feature type="region of interest" description="Disordered" evidence="1">
    <location>
        <begin position="43"/>
        <end position="73"/>
    </location>
</feature>
<keyword evidence="3" id="KW-1185">Reference proteome</keyword>
<dbReference type="EMBL" id="BGPR01010270">
    <property type="protein sequence ID" value="GBN45229.1"/>
    <property type="molecule type" value="Genomic_DNA"/>
</dbReference>
<name>A0A4Y2P2G9_ARAVE</name>
<evidence type="ECO:0000313" key="3">
    <source>
        <dbReference type="Proteomes" id="UP000499080"/>
    </source>
</evidence>
<organism evidence="2 3">
    <name type="scientific">Araneus ventricosus</name>
    <name type="common">Orbweaver spider</name>
    <name type="synonym">Epeira ventricosa</name>
    <dbReference type="NCBI Taxonomy" id="182803"/>
    <lineage>
        <taxon>Eukaryota</taxon>
        <taxon>Metazoa</taxon>
        <taxon>Ecdysozoa</taxon>
        <taxon>Arthropoda</taxon>
        <taxon>Chelicerata</taxon>
        <taxon>Arachnida</taxon>
        <taxon>Araneae</taxon>
        <taxon>Araneomorphae</taxon>
        <taxon>Entelegynae</taxon>
        <taxon>Araneoidea</taxon>
        <taxon>Araneidae</taxon>
        <taxon>Araneus</taxon>
    </lineage>
</organism>
<gene>
    <name evidence="2" type="ORF">AVEN_231823_1</name>
</gene>
<proteinExistence type="predicted"/>
<evidence type="ECO:0000256" key="1">
    <source>
        <dbReference type="SAM" id="MobiDB-lite"/>
    </source>
</evidence>
<dbReference type="Proteomes" id="UP000499080">
    <property type="component" value="Unassembled WGS sequence"/>
</dbReference>
<dbReference type="AlphaFoldDB" id="A0A4Y2P2G9"/>